<evidence type="ECO:0000313" key="3">
    <source>
        <dbReference type="Proteomes" id="UP000034832"/>
    </source>
</evidence>
<proteinExistence type="predicted"/>
<protein>
    <submittedName>
        <fullName evidence="2">Uncharacterized protein</fullName>
    </submittedName>
</protein>
<organism evidence="2 3">
    <name type="scientific">Afipia massiliensis</name>
    <dbReference type="NCBI Taxonomy" id="211460"/>
    <lineage>
        <taxon>Bacteria</taxon>
        <taxon>Pseudomonadati</taxon>
        <taxon>Pseudomonadota</taxon>
        <taxon>Alphaproteobacteria</taxon>
        <taxon>Hyphomicrobiales</taxon>
        <taxon>Nitrobacteraceae</taxon>
        <taxon>Afipia</taxon>
    </lineage>
</organism>
<dbReference type="RefSeq" id="WP_046828989.1">
    <property type="nucleotide sequence ID" value="NZ_LBIA02000001.1"/>
</dbReference>
<name>A0A4U6BKN6_9BRAD</name>
<feature type="transmembrane region" description="Helical" evidence="1">
    <location>
        <begin position="20"/>
        <end position="42"/>
    </location>
</feature>
<feature type="transmembrane region" description="Helical" evidence="1">
    <location>
        <begin position="48"/>
        <end position="70"/>
    </location>
</feature>
<dbReference type="AlphaFoldDB" id="A0A4U6BKN6"/>
<gene>
    <name evidence="2" type="ORF">YH63_002390</name>
</gene>
<dbReference type="OrthoDB" id="8128311at2"/>
<keyword evidence="1" id="KW-0472">Membrane</keyword>
<keyword evidence="1" id="KW-1133">Transmembrane helix</keyword>
<sequence>MAATPQDPPRRKRLLSFKTALTPIYLLALVNAIVCWTLSWVFWDRFEFSATLFGLGCFPIVVAVCAYLYLLTKKVERK</sequence>
<keyword evidence="3" id="KW-1185">Reference proteome</keyword>
<keyword evidence="1" id="KW-0812">Transmembrane</keyword>
<accession>A0A4U6BKN6</accession>
<dbReference type="Proteomes" id="UP000034832">
    <property type="component" value="Unassembled WGS sequence"/>
</dbReference>
<evidence type="ECO:0000313" key="2">
    <source>
        <dbReference type="EMBL" id="TKT70351.1"/>
    </source>
</evidence>
<dbReference type="EMBL" id="LBIA02000001">
    <property type="protein sequence ID" value="TKT70351.1"/>
    <property type="molecule type" value="Genomic_DNA"/>
</dbReference>
<evidence type="ECO:0000256" key="1">
    <source>
        <dbReference type="SAM" id="Phobius"/>
    </source>
</evidence>
<comment type="caution">
    <text evidence="2">The sequence shown here is derived from an EMBL/GenBank/DDBJ whole genome shotgun (WGS) entry which is preliminary data.</text>
</comment>
<reference evidence="2" key="1">
    <citation type="submission" date="2019-04" db="EMBL/GenBank/DDBJ databases">
        <title>Whole genome sequencing of cave bacteria.</title>
        <authorList>
            <person name="Gan H.M."/>
            <person name="Barton H."/>
            <person name="Savka M.A."/>
        </authorList>
    </citation>
    <scope>NUCLEOTIDE SEQUENCE [LARGE SCALE GENOMIC DNA]</scope>
    <source>
        <strain evidence="2">LC387</strain>
    </source>
</reference>